<evidence type="ECO:0000313" key="2">
    <source>
        <dbReference type="Proteomes" id="UP000183461"/>
    </source>
</evidence>
<dbReference type="CDD" id="cd11586">
    <property type="entry name" value="VbhA_like"/>
    <property type="match status" value="1"/>
</dbReference>
<dbReference type="EMBL" id="FPIP01000010">
    <property type="protein sequence ID" value="SFW49628.1"/>
    <property type="molecule type" value="Genomic_DNA"/>
</dbReference>
<protein>
    <recommendedName>
        <fullName evidence="3">Antitoxin VbhA domain-containing protein</fullName>
    </recommendedName>
</protein>
<organism evidence="1 2">
    <name type="scientific">Ruminococcus flavefaciens</name>
    <dbReference type="NCBI Taxonomy" id="1265"/>
    <lineage>
        <taxon>Bacteria</taxon>
        <taxon>Bacillati</taxon>
        <taxon>Bacillota</taxon>
        <taxon>Clostridia</taxon>
        <taxon>Eubacteriales</taxon>
        <taxon>Oscillospiraceae</taxon>
        <taxon>Ruminococcus</taxon>
    </lineage>
</organism>
<evidence type="ECO:0008006" key="3">
    <source>
        <dbReference type="Google" id="ProtNLM"/>
    </source>
</evidence>
<name>A0A1K1PQ29_RUMFL</name>
<dbReference type="InterPro" id="IPR033788">
    <property type="entry name" value="VbhA-like"/>
</dbReference>
<gene>
    <name evidence="1" type="ORF">SAMN02910280_0019</name>
</gene>
<reference evidence="1 2" key="1">
    <citation type="submission" date="2016-11" db="EMBL/GenBank/DDBJ databases">
        <authorList>
            <person name="Jaros S."/>
            <person name="Januszkiewicz K."/>
            <person name="Wedrychowicz H."/>
        </authorList>
    </citation>
    <scope>NUCLEOTIDE SEQUENCE [LARGE SCALE GENOMIC DNA]</scope>
    <source>
        <strain evidence="1 2">YL228</strain>
    </source>
</reference>
<dbReference type="Gene3D" id="1.10.8.1050">
    <property type="entry name" value="Antitoxin VbhA-like"/>
    <property type="match status" value="1"/>
</dbReference>
<proteinExistence type="predicted"/>
<dbReference type="RefSeq" id="WP_303806043.1">
    <property type="nucleotide sequence ID" value="NZ_CAMIZA010000069.1"/>
</dbReference>
<sequence>MQNVTTEKALKNQLASVRMEGYRFSEKEIENVRRCLNGELSFKQFTDKIIKDAKRK</sequence>
<dbReference type="InterPro" id="IPR043038">
    <property type="entry name" value="VbhA_sf"/>
</dbReference>
<dbReference type="Proteomes" id="UP000183461">
    <property type="component" value="Unassembled WGS sequence"/>
</dbReference>
<evidence type="ECO:0000313" key="1">
    <source>
        <dbReference type="EMBL" id="SFW49628.1"/>
    </source>
</evidence>
<accession>A0A1K1PQ29</accession>
<dbReference type="AlphaFoldDB" id="A0A1K1PQ29"/>